<sequence length="124" mass="12754">MEFIGVPSVALIRSLGPPLVVLAVGGVVLVRRRPARARLMWAALSVHLAAAALPFAWLLLQAGAGVGRQTVVGPAMILIQPAVDALAWMLALAAAVAAVPRRGASSRGRNAADPGARDDPARAR</sequence>
<comment type="caution">
    <text evidence="3">The sequence shown here is derived from an EMBL/GenBank/DDBJ whole genome shotgun (WGS) entry which is preliminary data.</text>
</comment>
<gene>
    <name evidence="3" type="ORF">HNR25_004568</name>
</gene>
<dbReference type="AlphaFoldDB" id="A0A841E9X4"/>
<accession>A0A841E9X4</accession>
<name>A0A841E9X4_9ACTN</name>
<feature type="transmembrane region" description="Helical" evidence="2">
    <location>
        <begin position="12"/>
        <end position="30"/>
    </location>
</feature>
<reference evidence="3 4" key="1">
    <citation type="submission" date="2020-08" db="EMBL/GenBank/DDBJ databases">
        <title>Sequencing the genomes of 1000 actinobacteria strains.</title>
        <authorList>
            <person name="Klenk H.-P."/>
        </authorList>
    </citation>
    <scope>NUCLEOTIDE SEQUENCE [LARGE SCALE GENOMIC DNA]</scope>
    <source>
        <strain evidence="3 4">DSM 44593</strain>
    </source>
</reference>
<feature type="region of interest" description="Disordered" evidence="1">
    <location>
        <begin position="100"/>
        <end position="124"/>
    </location>
</feature>
<feature type="transmembrane region" description="Helical" evidence="2">
    <location>
        <begin position="72"/>
        <end position="99"/>
    </location>
</feature>
<dbReference type="Proteomes" id="UP000578077">
    <property type="component" value="Unassembled WGS sequence"/>
</dbReference>
<dbReference type="EMBL" id="JACHLY010000001">
    <property type="protein sequence ID" value="MBB6000817.1"/>
    <property type="molecule type" value="Genomic_DNA"/>
</dbReference>
<organism evidence="3 4">
    <name type="scientific">Streptomonospora salina</name>
    <dbReference type="NCBI Taxonomy" id="104205"/>
    <lineage>
        <taxon>Bacteria</taxon>
        <taxon>Bacillati</taxon>
        <taxon>Actinomycetota</taxon>
        <taxon>Actinomycetes</taxon>
        <taxon>Streptosporangiales</taxon>
        <taxon>Nocardiopsidaceae</taxon>
        <taxon>Streptomonospora</taxon>
    </lineage>
</organism>
<evidence type="ECO:0000256" key="2">
    <source>
        <dbReference type="SAM" id="Phobius"/>
    </source>
</evidence>
<feature type="compositionally biased region" description="Low complexity" evidence="1">
    <location>
        <begin position="100"/>
        <end position="114"/>
    </location>
</feature>
<proteinExistence type="predicted"/>
<evidence type="ECO:0000313" key="3">
    <source>
        <dbReference type="EMBL" id="MBB6000817.1"/>
    </source>
</evidence>
<keyword evidence="2" id="KW-1133">Transmembrane helix</keyword>
<feature type="transmembrane region" description="Helical" evidence="2">
    <location>
        <begin position="39"/>
        <end position="60"/>
    </location>
</feature>
<evidence type="ECO:0000313" key="4">
    <source>
        <dbReference type="Proteomes" id="UP000578077"/>
    </source>
</evidence>
<protein>
    <submittedName>
        <fullName evidence="3">Uncharacterized protein</fullName>
    </submittedName>
</protein>
<feature type="compositionally biased region" description="Basic and acidic residues" evidence="1">
    <location>
        <begin position="115"/>
        <end position="124"/>
    </location>
</feature>
<keyword evidence="2" id="KW-0812">Transmembrane</keyword>
<evidence type="ECO:0000256" key="1">
    <source>
        <dbReference type="SAM" id="MobiDB-lite"/>
    </source>
</evidence>
<dbReference type="RefSeq" id="WP_184638496.1">
    <property type="nucleotide sequence ID" value="NZ_BAABKT010000035.1"/>
</dbReference>
<keyword evidence="2" id="KW-0472">Membrane</keyword>
<keyword evidence="4" id="KW-1185">Reference proteome</keyword>